<name>A0AAV9HEL8_9PEZI</name>
<feature type="compositionally biased region" description="Polar residues" evidence="6">
    <location>
        <begin position="1"/>
        <end position="20"/>
    </location>
</feature>
<dbReference type="PANTHER" id="PTHR23501">
    <property type="entry name" value="MAJOR FACILITATOR SUPERFAMILY"/>
    <property type="match status" value="1"/>
</dbReference>
<evidence type="ECO:0000256" key="5">
    <source>
        <dbReference type="ARBA" id="ARBA00023136"/>
    </source>
</evidence>
<dbReference type="InterPro" id="IPR020846">
    <property type="entry name" value="MFS_dom"/>
</dbReference>
<feature type="domain" description="Major facilitator superfamily (MFS) profile" evidence="8">
    <location>
        <begin position="50"/>
        <end position="532"/>
    </location>
</feature>
<comment type="caution">
    <text evidence="9">The sequence shown here is derived from an EMBL/GenBank/DDBJ whole genome shotgun (WGS) entry which is preliminary data.</text>
</comment>
<dbReference type="GO" id="GO:0022857">
    <property type="term" value="F:transmembrane transporter activity"/>
    <property type="evidence" value="ECO:0007669"/>
    <property type="project" value="InterPro"/>
</dbReference>
<proteinExistence type="inferred from homology"/>
<protein>
    <submittedName>
        <fullName evidence="9">Efflux pump mlcE</fullName>
    </submittedName>
</protein>
<feature type="region of interest" description="Disordered" evidence="6">
    <location>
        <begin position="1"/>
        <end position="33"/>
    </location>
</feature>
<dbReference type="Pfam" id="PF07690">
    <property type="entry name" value="MFS_1"/>
    <property type="match status" value="1"/>
</dbReference>
<evidence type="ECO:0000256" key="3">
    <source>
        <dbReference type="ARBA" id="ARBA00022692"/>
    </source>
</evidence>
<evidence type="ECO:0000313" key="9">
    <source>
        <dbReference type="EMBL" id="KAK4457536.1"/>
    </source>
</evidence>
<dbReference type="Proteomes" id="UP001321749">
    <property type="component" value="Unassembled WGS sequence"/>
</dbReference>
<feature type="transmembrane region" description="Helical" evidence="7">
    <location>
        <begin position="302"/>
        <end position="323"/>
    </location>
</feature>
<evidence type="ECO:0000256" key="6">
    <source>
        <dbReference type="SAM" id="MobiDB-lite"/>
    </source>
</evidence>
<feature type="region of interest" description="Disordered" evidence="6">
    <location>
        <begin position="536"/>
        <end position="563"/>
    </location>
</feature>
<gene>
    <name evidence="9" type="ORF">QBC42DRAFT_317800</name>
</gene>
<evidence type="ECO:0000256" key="4">
    <source>
        <dbReference type="ARBA" id="ARBA00022989"/>
    </source>
</evidence>
<feature type="transmembrane region" description="Helical" evidence="7">
    <location>
        <begin position="114"/>
        <end position="141"/>
    </location>
</feature>
<sequence length="563" mass="59441">MSTTLATSPTPNISVGSTGNEAHETSKMEATQAPKQEQQQYLTGFYLYFVMAALIIIMFLALLDISVISTAIPVITQEFQSVRHIGWYGSGYQLASACMQPLAGKLYTFYPSKLVFLAFLVVFEVGSVVCGTASSSAILIIGRAIAGLGAAGIIGGSNIIMAAIVPLQKFPAFAGVGLGISQLGLVGGPLLGGFLVTVPVGIAVAAPLIFLRVPDQFSKSERPSFVVFIARKMDIVGFLFLAPAATMVLLGLHFGGNEYPWNSAAIILMFVGASVLFALFCMFEGHKGADALLPLNILCKRVVWCSCLVMSFSMATNVCTSYFLPVYFQAVKQVKPIDSGVNLMPNIVSQLLGGIISGLLVSKFGYYLPLAVVAGMLLTVGSGLISTYGPNTGLSKWIGYQTILGLGRGLGMQTPIIALQSFLPAQELAIGTAIIMFGYTMGAAIFLSIGQSIFVNGLRSLIPLYAPDVDPEIMINGGVVRSARGRGAGEVTTRPPGELRGICEAINRVFYMTTCAGAASFLFAWGMGWKSVKKHEGKDDVEKRAETSNETTTAAAAAEGGSN</sequence>
<feature type="compositionally biased region" description="Low complexity" evidence="6">
    <location>
        <begin position="548"/>
        <end position="563"/>
    </location>
</feature>
<feature type="transmembrane region" description="Helical" evidence="7">
    <location>
        <begin position="45"/>
        <end position="72"/>
    </location>
</feature>
<dbReference type="EMBL" id="MU865109">
    <property type="protein sequence ID" value="KAK4457536.1"/>
    <property type="molecule type" value="Genomic_DNA"/>
</dbReference>
<dbReference type="PROSITE" id="PS50850">
    <property type="entry name" value="MFS"/>
    <property type="match status" value="1"/>
</dbReference>
<dbReference type="PRINTS" id="PR01036">
    <property type="entry name" value="TCRTETB"/>
</dbReference>
<feature type="transmembrane region" description="Helical" evidence="7">
    <location>
        <begin position="509"/>
        <end position="528"/>
    </location>
</feature>
<dbReference type="GO" id="GO:0005886">
    <property type="term" value="C:plasma membrane"/>
    <property type="evidence" value="ECO:0007669"/>
    <property type="project" value="TreeGrafter"/>
</dbReference>
<evidence type="ECO:0000313" key="10">
    <source>
        <dbReference type="Proteomes" id="UP001321749"/>
    </source>
</evidence>
<comment type="similarity">
    <text evidence="2">Belongs to the major facilitator superfamily. TCR/Tet family.</text>
</comment>
<dbReference type="InterPro" id="IPR011701">
    <property type="entry name" value="MFS"/>
</dbReference>
<keyword evidence="4 7" id="KW-1133">Transmembrane helix</keyword>
<keyword evidence="3 7" id="KW-0812">Transmembrane</keyword>
<feature type="transmembrane region" description="Helical" evidence="7">
    <location>
        <begin position="368"/>
        <end position="388"/>
    </location>
</feature>
<dbReference type="PANTHER" id="PTHR23501:SF193">
    <property type="entry name" value="MULTIDRUG TRANSPORTER, PUTATIVE (AFU_ORTHOLOGUE AFUA_8G00940)-RELATED"/>
    <property type="match status" value="1"/>
</dbReference>
<evidence type="ECO:0000256" key="1">
    <source>
        <dbReference type="ARBA" id="ARBA00004141"/>
    </source>
</evidence>
<evidence type="ECO:0000259" key="8">
    <source>
        <dbReference type="PROSITE" id="PS50850"/>
    </source>
</evidence>
<feature type="transmembrane region" description="Helical" evidence="7">
    <location>
        <begin position="428"/>
        <end position="449"/>
    </location>
</feature>
<feature type="transmembrane region" description="Helical" evidence="7">
    <location>
        <begin position="235"/>
        <end position="255"/>
    </location>
</feature>
<dbReference type="Gene3D" id="1.20.1250.20">
    <property type="entry name" value="MFS general substrate transporter like domains"/>
    <property type="match status" value="2"/>
</dbReference>
<accession>A0AAV9HEL8</accession>
<feature type="transmembrane region" description="Helical" evidence="7">
    <location>
        <begin position="261"/>
        <end position="281"/>
    </location>
</feature>
<reference evidence="9" key="2">
    <citation type="submission" date="2023-06" db="EMBL/GenBank/DDBJ databases">
        <authorList>
            <consortium name="Lawrence Berkeley National Laboratory"/>
            <person name="Mondo S.J."/>
            <person name="Hensen N."/>
            <person name="Bonometti L."/>
            <person name="Westerberg I."/>
            <person name="Brannstrom I.O."/>
            <person name="Guillou S."/>
            <person name="Cros-Aarteil S."/>
            <person name="Calhoun S."/>
            <person name="Haridas S."/>
            <person name="Kuo A."/>
            <person name="Pangilinan J."/>
            <person name="Riley R."/>
            <person name="Labutti K."/>
            <person name="Andreopoulos B."/>
            <person name="Lipzen A."/>
            <person name="Chen C."/>
            <person name="Yanf M."/>
            <person name="Daum C."/>
            <person name="Ng V."/>
            <person name="Clum A."/>
            <person name="Steindorff A."/>
            <person name="Ohm R."/>
            <person name="Martin F."/>
            <person name="Silar P."/>
            <person name="Natvig D."/>
            <person name="Lalanne C."/>
            <person name="Gautier V."/>
            <person name="Ament-Velasquez S.L."/>
            <person name="Kruys A."/>
            <person name="Hutchinson M.I."/>
            <person name="Powell A.J."/>
            <person name="Barry K."/>
            <person name="Miller A.N."/>
            <person name="Grigoriev I.V."/>
            <person name="Debuchy R."/>
            <person name="Gladieux P."/>
            <person name="Thoren M.H."/>
            <person name="Johannesson H."/>
        </authorList>
    </citation>
    <scope>NUCLEOTIDE SEQUENCE</scope>
    <source>
        <strain evidence="9">PSN324</strain>
    </source>
</reference>
<evidence type="ECO:0000256" key="7">
    <source>
        <dbReference type="SAM" id="Phobius"/>
    </source>
</evidence>
<keyword evidence="5 7" id="KW-0472">Membrane</keyword>
<dbReference type="SUPFAM" id="SSF103473">
    <property type="entry name" value="MFS general substrate transporter"/>
    <property type="match status" value="2"/>
</dbReference>
<keyword evidence="10" id="KW-1185">Reference proteome</keyword>
<comment type="subcellular location">
    <subcellularLocation>
        <location evidence="1">Membrane</location>
        <topology evidence="1">Multi-pass membrane protein</topology>
    </subcellularLocation>
</comment>
<dbReference type="InterPro" id="IPR036259">
    <property type="entry name" value="MFS_trans_sf"/>
</dbReference>
<dbReference type="AlphaFoldDB" id="A0AAV9HEL8"/>
<evidence type="ECO:0000256" key="2">
    <source>
        <dbReference type="ARBA" id="ARBA00007520"/>
    </source>
</evidence>
<feature type="transmembrane region" description="Helical" evidence="7">
    <location>
        <begin position="190"/>
        <end position="214"/>
    </location>
</feature>
<feature type="transmembrane region" description="Helical" evidence="7">
    <location>
        <begin position="148"/>
        <end position="170"/>
    </location>
</feature>
<feature type="transmembrane region" description="Helical" evidence="7">
    <location>
        <begin position="343"/>
        <end position="361"/>
    </location>
</feature>
<organism evidence="9 10">
    <name type="scientific">Cladorrhinum samala</name>
    <dbReference type="NCBI Taxonomy" id="585594"/>
    <lineage>
        <taxon>Eukaryota</taxon>
        <taxon>Fungi</taxon>
        <taxon>Dikarya</taxon>
        <taxon>Ascomycota</taxon>
        <taxon>Pezizomycotina</taxon>
        <taxon>Sordariomycetes</taxon>
        <taxon>Sordariomycetidae</taxon>
        <taxon>Sordariales</taxon>
        <taxon>Podosporaceae</taxon>
        <taxon>Cladorrhinum</taxon>
    </lineage>
</organism>
<reference evidence="9" key="1">
    <citation type="journal article" date="2023" name="Mol. Phylogenet. Evol.">
        <title>Genome-scale phylogeny and comparative genomics of the fungal order Sordariales.</title>
        <authorList>
            <person name="Hensen N."/>
            <person name="Bonometti L."/>
            <person name="Westerberg I."/>
            <person name="Brannstrom I.O."/>
            <person name="Guillou S."/>
            <person name="Cros-Aarteil S."/>
            <person name="Calhoun S."/>
            <person name="Haridas S."/>
            <person name="Kuo A."/>
            <person name="Mondo S."/>
            <person name="Pangilinan J."/>
            <person name="Riley R."/>
            <person name="LaButti K."/>
            <person name="Andreopoulos B."/>
            <person name="Lipzen A."/>
            <person name="Chen C."/>
            <person name="Yan M."/>
            <person name="Daum C."/>
            <person name="Ng V."/>
            <person name="Clum A."/>
            <person name="Steindorff A."/>
            <person name="Ohm R.A."/>
            <person name="Martin F."/>
            <person name="Silar P."/>
            <person name="Natvig D.O."/>
            <person name="Lalanne C."/>
            <person name="Gautier V."/>
            <person name="Ament-Velasquez S.L."/>
            <person name="Kruys A."/>
            <person name="Hutchinson M.I."/>
            <person name="Powell A.J."/>
            <person name="Barry K."/>
            <person name="Miller A.N."/>
            <person name="Grigoriev I.V."/>
            <person name="Debuchy R."/>
            <person name="Gladieux P."/>
            <person name="Hiltunen Thoren M."/>
            <person name="Johannesson H."/>
        </authorList>
    </citation>
    <scope>NUCLEOTIDE SEQUENCE</scope>
    <source>
        <strain evidence="9">PSN324</strain>
    </source>
</reference>
<feature type="compositionally biased region" description="Basic and acidic residues" evidence="6">
    <location>
        <begin position="536"/>
        <end position="547"/>
    </location>
</feature>